<dbReference type="EMBL" id="ML769666">
    <property type="protein sequence ID" value="KAE9390213.1"/>
    <property type="molecule type" value="Genomic_DNA"/>
</dbReference>
<evidence type="ECO:0000256" key="2">
    <source>
        <dbReference type="SAM" id="SignalP"/>
    </source>
</evidence>
<feature type="compositionally biased region" description="Low complexity" evidence="1">
    <location>
        <begin position="68"/>
        <end position="78"/>
    </location>
</feature>
<reference evidence="3" key="1">
    <citation type="journal article" date="2019" name="Environ. Microbiol.">
        <title>Fungal ecological strategies reflected in gene transcription - a case study of two litter decomposers.</title>
        <authorList>
            <person name="Barbi F."/>
            <person name="Kohler A."/>
            <person name="Barry K."/>
            <person name="Baskaran P."/>
            <person name="Daum C."/>
            <person name="Fauchery L."/>
            <person name="Ihrmark K."/>
            <person name="Kuo A."/>
            <person name="LaButti K."/>
            <person name="Lipzen A."/>
            <person name="Morin E."/>
            <person name="Grigoriev I.V."/>
            <person name="Henrissat B."/>
            <person name="Lindahl B."/>
            <person name="Martin F."/>
        </authorList>
    </citation>
    <scope>NUCLEOTIDE SEQUENCE</scope>
    <source>
        <strain evidence="3">JB14</strain>
    </source>
</reference>
<evidence type="ECO:0000256" key="1">
    <source>
        <dbReference type="SAM" id="MobiDB-lite"/>
    </source>
</evidence>
<dbReference type="Proteomes" id="UP000799118">
    <property type="component" value="Unassembled WGS sequence"/>
</dbReference>
<dbReference type="AlphaFoldDB" id="A0A6A4GXP3"/>
<keyword evidence="2" id="KW-0732">Signal</keyword>
<feature type="region of interest" description="Disordered" evidence="1">
    <location>
        <begin position="46"/>
        <end position="87"/>
    </location>
</feature>
<dbReference type="OrthoDB" id="9909311at2759"/>
<accession>A0A6A4GXP3</accession>
<feature type="compositionally biased region" description="Polar residues" evidence="1">
    <location>
        <begin position="262"/>
        <end position="282"/>
    </location>
</feature>
<gene>
    <name evidence="3" type="ORF">BT96DRAFT_946303</name>
</gene>
<feature type="chain" id="PRO_5025608974" description="HTH psq-type domain-containing protein" evidence="2">
    <location>
        <begin position="18"/>
        <end position="312"/>
    </location>
</feature>
<organism evidence="3 4">
    <name type="scientific">Gymnopus androsaceus JB14</name>
    <dbReference type="NCBI Taxonomy" id="1447944"/>
    <lineage>
        <taxon>Eukaryota</taxon>
        <taxon>Fungi</taxon>
        <taxon>Dikarya</taxon>
        <taxon>Basidiomycota</taxon>
        <taxon>Agaricomycotina</taxon>
        <taxon>Agaricomycetes</taxon>
        <taxon>Agaricomycetidae</taxon>
        <taxon>Agaricales</taxon>
        <taxon>Marasmiineae</taxon>
        <taxon>Omphalotaceae</taxon>
        <taxon>Gymnopus</taxon>
    </lineage>
</organism>
<keyword evidence="4" id="KW-1185">Reference proteome</keyword>
<evidence type="ECO:0000313" key="4">
    <source>
        <dbReference type="Proteomes" id="UP000799118"/>
    </source>
</evidence>
<proteinExistence type="predicted"/>
<feature type="signal peptide" evidence="2">
    <location>
        <begin position="1"/>
        <end position="17"/>
    </location>
</feature>
<evidence type="ECO:0008006" key="5">
    <source>
        <dbReference type="Google" id="ProtNLM"/>
    </source>
</evidence>
<evidence type="ECO:0000313" key="3">
    <source>
        <dbReference type="EMBL" id="KAE9390213.1"/>
    </source>
</evidence>
<feature type="region of interest" description="Disordered" evidence="1">
    <location>
        <begin position="259"/>
        <end position="284"/>
    </location>
</feature>
<feature type="compositionally biased region" description="Polar residues" evidence="1">
    <location>
        <begin position="49"/>
        <end position="60"/>
    </location>
</feature>
<sequence>MLMTRLMGWCLLSTSEALMCGHHTSGIPKWPLVLQFAKRFSVKPKNTTKRGINNEDNSMTPKRKVHSVSHLSLPLSDSRPGQKPYKHKAAYGVDRTTISKILKNKEKWLNAEDDGRAKRRPATPKYPTIKQEMQPWLVEASDEYYRNLPDPLVHPWEWRNALCYGTRSWVHSFKLRNQIWDGFWAGFHPSTATATEPDQPEHAENCGVLMTQGEGKDKEQSSYHQPHFFSSYHPIVSKASTPNSTEFASAPLALSGKLPSKEFNSNSKPNNGVQTGLDSNTDGDTKNLDCHQSYFPISHFRGNWSTGTVSIV</sequence>
<protein>
    <recommendedName>
        <fullName evidence="5">HTH psq-type domain-containing protein</fullName>
    </recommendedName>
</protein>
<dbReference type="Gene3D" id="1.10.10.60">
    <property type="entry name" value="Homeodomain-like"/>
    <property type="match status" value="1"/>
</dbReference>
<name>A0A6A4GXP3_9AGAR</name>